<dbReference type="PANTHER" id="PTHR24279:SF120">
    <property type="entry name" value="CYTOCHROME P450"/>
    <property type="match status" value="1"/>
</dbReference>
<comment type="cofactor">
    <cofactor evidence="1 8">
        <name>heme</name>
        <dbReference type="ChEBI" id="CHEBI:30413"/>
    </cofactor>
</comment>
<name>A0A3M7SV29_BRAPC</name>
<evidence type="ECO:0000313" key="11">
    <source>
        <dbReference type="Proteomes" id="UP000276133"/>
    </source>
</evidence>
<comment type="similarity">
    <text evidence="2 9">Belongs to the cytochrome P450 family.</text>
</comment>
<dbReference type="GO" id="GO:0005506">
    <property type="term" value="F:iron ion binding"/>
    <property type="evidence" value="ECO:0007669"/>
    <property type="project" value="InterPro"/>
</dbReference>
<dbReference type="AlphaFoldDB" id="A0A3M7SV29"/>
<dbReference type="SUPFAM" id="SSF48264">
    <property type="entry name" value="Cytochrome P450"/>
    <property type="match status" value="1"/>
</dbReference>
<dbReference type="InterPro" id="IPR050479">
    <property type="entry name" value="CYP11_CYP27_families"/>
</dbReference>
<evidence type="ECO:0000256" key="1">
    <source>
        <dbReference type="ARBA" id="ARBA00001971"/>
    </source>
</evidence>
<dbReference type="PRINTS" id="PR00463">
    <property type="entry name" value="EP450I"/>
</dbReference>
<keyword evidence="7 9" id="KW-0503">Monooxygenase</keyword>
<evidence type="ECO:0000256" key="2">
    <source>
        <dbReference type="ARBA" id="ARBA00010617"/>
    </source>
</evidence>
<dbReference type="STRING" id="10195.A0A3M7SV29"/>
<dbReference type="PANTHER" id="PTHR24279">
    <property type="entry name" value="CYTOCHROME P450"/>
    <property type="match status" value="1"/>
</dbReference>
<dbReference type="Gene3D" id="1.10.630.10">
    <property type="entry name" value="Cytochrome P450"/>
    <property type="match status" value="1"/>
</dbReference>
<sequence length="490" mass="56755">MIKRVCETVFKVNNSTLNSLKTYRDIPGPRSLPLVGTLFNLKGFGGEYNLLEFRDFQDILQSQYGSIVKWELFNQKNVYLYDPELIKQAFKTDGNTPHRSLLFPILKLHKKLGIKSTLSNSQGERWRKLRSLSNPCMARPQAILSYLPNQNQVANELIGLIEQKFDNGANIFTYFKFDQILRLLALEYVSEIAFDRRLYCVDEKKRLADVDKLVTCINTFFIQAGRLLFSPPVWKYYPTKDWVEFEQASRYIYKKTGEYIDNAYEDLKNNNDKQTILKEFLVRKDKYGMSTSDIVGLMTDFLMAGVDTTATAIHYLLYDLGINPAIQQKLYREINEVVGSSEEITAEHLNKLRYLKCVVKESLRLHNSVPANSRILTEDTVIGDYLIPKGVVLVFCNSFISKSDKYFKNAKSFDPDRWLHEKEINPYAILSFGFGARMCIGRRIAEQEIYLTMIKLIQKYRVEYVGEKPGLKIGLVAAPDRPLDLNLYRR</sequence>
<dbReference type="InterPro" id="IPR001128">
    <property type="entry name" value="Cyt_P450"/>
</dbReference>
<dbReference type="InterPro" id="IPR017972">
    <property type="entry name" value="Cyt_P450_CS"/>
</dbReference>
<dbReference type="EMBL" id="REGN01000717">
    <property type="protein sequence ID" value="RNA39681.1"/>
    <property type="molecule type" value="Genomic_DNA"/>
</dbReference>
<gene>
    <name evidence="10" type="ORF">BpHYR1_009044</name>
</gene>
<dbReference type="PROSITE" id="PS00086">
    <property type="entry name" value="CYTOCHROME_P450"/>
    <property type="match status" value="1"/>
</dbReference>
<dbReference type="InterPro" id="IPR036396">
    <property type="entry name" value="Cyt_P450_sf"/>
</dbReference>
<keyword evidence="3 8" id="KW-0349">Heme</keyword>
<evidence type="ECO:0000256" key="3">
    <source>
        <dbReference type="ARBA" id="ARBA00022617"/>
    </source>
</evidence>
<proteinExistence type="inferred from homology"/>
<organism evidence="10 11">
    <name type="scientific">Brachionus plicatilis</name>
    <name type="common">Marine rotifer</name>
    <name type="synonym">Brachionus muelleri</name>
    <dbReference type="NCBI Taxonomy" id="10195"/>
    <lineage>
        <taxon>Eukaryota</taxon>
        <taxon>Metazoa</taxon>
        <taxon>Spiralia</taxon>
        <taxon>Gnathifera</taxon>
        <taxon>Rotifera</taxon>
        <taxon>Eurotatoria</taxon>
        <taxon>Monogononta</taxon>
        <taxon>Pseudotrocha</taxon>
        <taxon>Ploima</taxon>
        <taxon>Brachionidae</taxon>
        <taxon>Brachionus</taxon>
    </lineage>
</organism>
<protein>
    <submittedName>
        <fullName evidence="10">Putative cytochrome P450 49a1</fullName>
    </submittedName>
</protein>
<dbReference type="GO" id="GO:0004497">
    <property type="term" value="F:monooxygenase activity"/>
    <property type="evidence" value="ECO:0007669"/>
    <property type="project" value="UniProtKB-KW"/>
</dbReference>
<accession>A0A3M7SV29</accession>
<evidence type="ECO:0000256" key="8">
    <source>
        <dbReference type="PIRSR" id="PIRSR602401-1"/>
    </source>
</evidence>
<keyword evidence="5 9" id="KW-0560">Oxidoreductase</keyword>
<dbReference type="GO" id="GO:0016705">
    <property type="term" value="F:oxidoreductase activity, acting on paired donors, with incorporation or reduction of molecular oxygen"/>
    <property type="evidence" value="ECO:0007669"/>
    <property type="project" value="InterPro"/>
</dbReference>
<dbReference type="Pfam" id="PF00067">
    <property type="entry name" value="p450"/>
    <property type="match status" value="1"/>
</dbReference>
<evidence type="ECO:0000313" key="10">
    <source>
        <dbReference type="EMBL" id="RNA39681.1"/>
    </source>
</evidence>
<evidence type="ECO:0000256" key="4">
    <source>
        <dbReference type="ARBA" id="ARBA00022723"/>
    </source>
</evidence>
<evidence type="ECO:0000256" key="5">
    <source>
        <dbReference type="ARBA" id="ARBA00023002"/>
    </source>
</evidence>
<dbReference type="OrthoDB" id="3945418at2759"/>
<dbReference type="CDD" id="cd11054">
    <property type="entry name" value="CYP24A1-like"/>
    <property type="match status" value="1"/>
</dbReference>
<comment type="caution">
    <text evidence="10">The sequence shown here is derived from an EMBL/GenBank/DDBJ whole genome shotgun (WGS) entry which is preliminary data.</text>
</comment>
<keyword evidence="4 8" id="KW-0479">Metal-binding</keyword>
<evidence type="ECO:0000256" key="7">
    <source>
        <dbReference type="ARBA" id="ARBA00023033"/>
    </source>
</evidence>
<dbReference type="InterPro" id="IPR002401">
    <property type="entry name" value="Cyt_P450_E_grp-I"/>
</dbReference>
<feature type="binding site" description="axial binding residue" evidence="8">
    <location>
        <position position="439"/>
    </location>
    <ligand>
        <name>heme</name>
        <dbReference type="ChEBI" id="CHEBI:30413"/>
    </ligand>
    <ligandPart>
        <name>Fe</name>
        <dbReference type="ChEBI" id="CHEBI:18248"/>
    </ligandPart>
</feature>
<dbReference type="GO" id="GO:0020037">
    <property type="term" value="F:heme binding"/>
    <property type="evidence" value="ECO:0007669"/>
    <property type="project" value="InterPro"/>
</dbReference>
<evidence type="ECO:0000256" key="6">
    <source>
        <dbReference type="ARBA" id="ARBA00023004"/>
    </source>
</evidence>
<keyword evidence="11" id="KW-1185">Reference proteome</keyword>
<dbReference type="Proteomes" id="UP000276133">
    <property type="component" value="Unassembled WGS sequence"/>
</dbReference>
<evidence type="ECO:0000256" key="9">
    <source>
        <dbReference type="RuleBase" id="RU000461"/>
    </source>
</evidence>
<keyword evidence="6 8" id="KW-0408">Iron</keyword>
<reference evidence="10 11" key="1">
    <citation type="journal article" date="2018" name="Sci. Rep.">
        <title>Genomic signatures of local adaptation to the degree of environmental predictability in rotifers.</title>
        <authorList>
            <person name="Franch-Gras L."/>
            <person name="Hahn C."/>
            <person name="Garcia-Roger E.M."/>
            <person name="Carmona M.J."/>
            <person name="Serra M."/>
            <person name="Gomez A."/>
        </authorList>
    </citation>
    <scope>NUCLEOTIDE SEQUENCE [LARGE SCALE GENOMIC DNA]</scope>
    <source>
        <strain evidence="10">HYR1</strain>
    </source>
</reference>
<dbReference type="PRINTS" id="PR00385">
    <property type="entry name" value="P450"/>
</dbReference>